<dbReference type="KEGG" id="ehl:EHLA_3113"/>
<proteinExistence type="predicted"/>
<dbReference type="RefSeq" id="WP_096241351.1">
    <property type="nucleotide sequence ID" value="NZ_LT907978.1"/>
</dbReference>
<sequence>MYIDTHSRESMEKSVCNIFQMHQLELREQLLLMGSMSGDNDYINKLDEFIANNCTKYPEEILLFHLTRRLHGTEDETKGCNLADLLLSVNPFSSFMHENGIDFSRDKQHINVIYKGKTVDWDKCWHGNPSYMKIRLGYLKGREDFGFNGFALKDLLYRNHYARDLSMLPEFLGQMVECLDCESVGWKYIKNSQYYCYEYKLPIEVVMFDDHDNYSDTLKQRYLLRCVLQRLYQYQTSNISYMYDHDNPALRLADDYTVPSEYYVGKEKITSEMLSY</sequence>
<dbReference type="AlphaFoldDB" id="A0A285PVL5"/>
<keyword evidence="2" id="KW-1185">Reference proteome</keyword>
<gene>
    <name evidence="1" type="ORF">EHLA_3113</name>
</gene>
<evidence type="ECO:0000313" key="1">
    <source>
        <dbReference type="EMBL" id="SOB73661.1"/>
    </source>
</evidence>
<dbReference type="EMBL" id="LT907978">
    <property type="protein sequence ID" value="SOB73661.1"/>
    <property type="molecule type" value="Genomic_DNA"/>
</dbReference>
<organism evidence="1 2">
    <name type="scientific">Anaerobutyricum hallii</name>
    <dbReference type="NCBI Taxonomy" id="39488"/>
    <lineage>
        <taxon>Bacteria</taxon>
        <taxon>Bacillati</taxon>
        <taxon>Bacillota</taxon>
        <taxon>Clostridia</taxon>
        <taxon>Lachnospirales</taxon>
        <taxon>Lachnospiraceae</taxon>
        <taxon>Anaerobutyricum</taxon>
    </lineage>
</organism>
<accession>A0A285PVL5</accession>
<dbReference type="Proteomes" id="UP000217549">
    <property type="component" value="Chromosome I"/>
</dbReference>
<protein>
    <submittedName>
        <fullName evidence="1">Uncharacterized protein</fullName>
    </submittedName>
</protein>
<evidence type="ECO:0000313" key="2">
    <source>
        <dbReference type="Proteomes" id="UP000217549"/>
    </source>
</evidence>
<name>A0A285PVL5_9FIRM</name>
<reference evidence="2" key="1">
    <citation type="submission" date="2017-09" db="EMBL/GenBank/DDBJ databases">
        <authorList>
            <person name="Shetty A S."/>
        </authorList>
    </citation>
    <scope>NUCLEOTIDE SEQUENCE [LARGE SCALE GENOMIC DNA]</scope>
</reference>